<evidence type="ECO:0000256" key="5">
    <source>
        <dbReference type="SAM" id="MobiDB-lite"/>
    </source>
</evidence>
<evidence type="ECO:0000313" key="7">
    <source>
        <dbReference type="EMBL" id="KAJ5615332.1"/>
    </source>
</evidence>
<evidence type="ECO:0000256" key="3">
    <source>
        <dbReference type="ARBA" id="ARBA00022989"/>
    </source>
</evidence>
<dbReference type="InterPro" id="IPR051694">
    <property type="entry name" value="Immunoregulatory_rcpt-like"/>
</dbReference>
<accession>A0AAD6H7C8</accession>
<protein>
    <submittedName>
        <fullName evidence="7">Uncharacterized protein</fullName>
    </submittedName>
</protein>
<dbReference type="GeneID" id="81581746"/>
<evidence type="ECO:0000313" key="8">
    <source>
        <dbReference type="Proteomes" id="UP001213799"/>
    </source>
</evidence>
<evidence type="ECO:0000256" key="2">
    <source>
        <dbReference type="ARBA" id="ARBA00022692"/>
    </source>
</evidence>
<reference evidence="7" key="1">
    <citation type="journal article" date="2023" name="IMA Fungus">
        <title>Comparative genomic study of the Penicillium genus elucidates a diverse pangenome and 15 lateral gene transfer events.</title>
        <authorList>
            <person name="Petersen C."/>
            <person name="Sorensen T."/>
            <person name="Nielsen M.R."/>
            <person name="Sondergaard T.E."/>
            <person name="Sorensen J.L."/>
            <person name="Fitzpatrick D.A."/>
            <person name="Frisvad J.C."/>
            <person name="Nielsen K.L."/>
        </authorList>
    </citation>
    <scope>NUCLEOTIDE SEQUENCE</scope>
    <source>
        <strain evidence="7">IBT 12815</strain>
    </source>
</reference>
<dbReference type="Proteomes" id="UP001213799">
    <property type="component" value="Unassembled WGS sequence"/>
</dbReference>
<keyword evidence="8" id="KW-1185">Reference proteome</keyword>
<reference evidence="7" key="2">
    <citation type="submission" date="2023-01" db="EMBL/GenBank/DDBJ databases">
        <authorList>
            <person name="Petersen C."/>
        </authorList>
    </citation>
    <scope>NUCLEOTIDE SEQUENCE</scope>
    <source>
        <strain evidence="7">IBT 12815</strain>
    </source>
</reference>
<proteinExistence type="predicted"/>
<dbReference type="AlphaFoldDB" id="A0AAD6H7C8"/>
<dbReference type="RefSeq" id="XP_056756499.1">
    <property type="nucleotide sequence ID" value="XM_056891504.1"/>
</dbReference>
<dbReference type="GO" id="GO:0071944">
    <property type="term" value="C:cell periphery"/>
    <property type="evidence" value="ECO:0007669"/>
    <property type="project" value="UniProtKB-ARBA"/>
</dbReference>
<name>A0AAD6H7C8_9EURO</name>
<keyword evidence="3 6" id="KW-1133">Transmembrane helix</keyword>
<feature type="compositionally biased region" description="Polar residues" evidence="5">
    <location>
        <begin position="134"/>
        <end position="143"/>
    </location>
</feature>
<dbReference type="EMBL" id="JAQJAE010000001">
    <property type="protein sequence ID" value="KAJ5615332.1"/>
    <property type="molecule type" value="Genomic_DNA"/>
</dbReference>
<dbReference type="GO" id="GO:0016020">
    <property type="term" value="C:membrane"/>
    <property type="evidence" value="ECO:0007669"/>
    <property type="project" value="UniProtKB-SubCell"/>
</dbReference>
<keyword evidence="4 6" id="KW-0472">Membrane</keyword>
<dbReference type="PANTHER" id="PTHR15549">
    <property type="entry name" value="PAIRED IMMUNOGLOBULIN-LIKE TYPE 2 RECEPTOR"/>
    <property type="match status" value="1"/>
</dbReference>
<comment type="subcellular location">
    <subcellularLocation>
        <location evidence="1">Membrane</location>
        <topology evidence="1">Single-pass membrane protein</topology>
    </subcellularLocation>
</comment>
<evidence type="ECO:0000256" key="1">
    <source>
        <dbReference type="ARBA" id="ARBA00004167"/>
    </source>
</evidence>
<sequence>MHADDDPKTFACYYDYGCVYHVSNTAFSGLVGCCSSNTCGFESVCYNAAQGTATPSLTLGSTASFLFCTDPILPSCATYTWPGADLTDYVCDTSTFVSNVYIAGAWGEAEDGTILLATQFITMVDNDVMSMHSSSYDASTSVPKPTHQATPTTITQQTASSSGSSGSSTSAGTIAGSVVGGVAGAGMIGADVIFLLWKRRKSHQQDGLNEQGNIQYESSDHVGKGMQQPVEVEANDPVHKNAEAPRSIPHNVSQEAGPNAFIAELPVPDDGKHY</sequence>
<evidence type="ECO:0000256" key="4">
    <source>
        <dbReference type="ARBA" id="ARBA00023136"/>
    </source>
</evidence>
<organism evidence="7 8">
    <name type="scientific">Penicillium hordei</name>
    <dbReference type="NCBI Taxonomy" id="40994"/>
    <lineage>
        <taxon>Eukaryota</taxon>
        <taxon>Fungi</taxon>
        <taxon>Dikarya</taxon>
        <taxon>Ascomycota</taxon>
        <taxon>Pezizomycotina</taxon>
        <taxon>Eurotiomycetes</taxon>
        <taxon>Eurotiomycetidae</taxon>
        <taxon>Eurotiales</taxon>
        <taxon>Aspergillaceae</taxon>
        <taxon>Penicillium</taxon>
    </lineage>
</organism>
<comment type="caution">
    <text evidence="7">The sequence shown here is derived from an EMBL/GenBank/DDBJ whole genome shotgun (WGS) entry which is preliminary data.</text>
</comment>
<gene>
    <name evidence="7" type="ORF">N7537_000446</name>
</gene>
<feature type="transmembrane region" description="Helical" evidence="6">
    <location>
        <begin position="174"/>
        <end position="197"/>
    </location>
</feature>
<keyword evidence="2 6" id="KW-0812">Transmembrane</keyword>
<evidence type="ECO:0000256" key="6">
    <source>
        <dbReference type="SAM" id="Phobius"/>
    </source>
</evidence>
<feature type="compositionally biased region" description="Low complexity" evidence="5">
    <location>
        <begin position="148"/>
        <end position="171"/>
    </location>
</feature>
<feature type="region of interest" description="Disordered" evidence="5">
    <location>
        <begin position="134"/>
        <end position="171"/>
    </location>
</feature>